<comment type="caution">
    <text evidence="2">The sequence shown here is derived from an EMBL/GenBank/DDBJ whole genome shotgun (WGS) entry which is preliminary data.</text>
</comment>
<accession>A0ABT8ZXJ3</accession>
<reference evidence="2" key="1">
    <citation type="submission" date="2023-07" db="EMBL/GenBank/DDBJ databases">
        <authorList>
            <person name="Kim M.K."/>
        </authorList>
    </citation>
    <scope>NUCLEOTIDE SEQUENCE</scope>
    <source>
        <strain evidence="2">CA1-15</strain>
    </source>
</reference>
<dbReference type="InterPro" id="IPR002539">
    <property type="entry name" value="MaoC-like_dom"/>
</dbReference>
<proteinExistence type="predicted"/>
<dbReference type="InterPro" id="IPR029069">
    <property type="entry name" value="HotDog_dom_sf"/>
</dbReference>
<dbReference type="SUPFAM" id="SSF54637">
    <property type="entry name" value="Thioesterase/thiol ester dehydrase-isomerase"/>
    <property type="match status" value="1"/>
</dbReference>
<sequence length="137" mass="14816">MTSQNPFADAAAGFELPEIALEVDRLALVKYAGAADDYVRQHWDHPFMIEQGYPDVIGHGWLSFAHMCRVVTDWAPPAQATIARYAVRYHRPFHPGVLTCGATVDSVGPGRIDLSLWARAADGTVLATGSVSLTPPA</sequence>
<name>A0ABT8ZXJ3_9SPHN</name>
<dbReference type="Pfam" id="PF01575">
    <property type="entry name" value="MaoC_dehydratas"/>
    <property type="match status" value="1"/>
</dbReference>
<gene>
    <name evidence="2" type="ORF">Q5H94_08120</name>
</gene>
<keyword evidence="3" id="KW-1185">Reference proteome</keyword>
<dbReference type="RefSeq" id="WP_304560757.1">
    <property type="nucleotide sequence ID" value="NZ_JAUQSZ010000004.1"/>
</dbReference>
<evidence type="ECO:0000313" key="3">
    <source>
        <dbReference type="Proteomes" id="UP001176468"/>
    </source>
</evidence>
<dbReference type="EMBL" id="JAUQSZ010000004">
    <property type="protein sequence ID" value="MDO7842290.1"/>
    <property type="molecule type" value="Genomic_DNA"/>
</dbReference>
<dbReference type="Gene3D" id="3.10.129.10">
    <property type="entry name" value="Hotdog Thioesterase"/>
    <property type="match status" value="1"/>
</dbReference>
<evidence type="ECO:0000259" key="1">
    <source>
        <dbReference type="Pfam" id="PF01575"/>
    </source>
</evidence>
<organism evidence="2 3">
    <name type="scientific">Sphingomonas immobilis</name>
    <dbReference type="NCBI Taxonomy" id="3063997"/>
    <lineage>
        <taxon>Bacteria</taxon>
        <taxon>Pseudomonadati</taxon>
        <taxon>Pseudomonadota</taxon>
        <taxon>Alphaproteobacteria</taxon>
        <taxon>Sphingomonadales</taxon>
        <taxon>Sphingomonadaceae</taxon>
        <taxon>Sphingomonas</taxon>
    </lineage>
</organism>
<feature type="domain" description="MaoC-like" evidence="1">
    <location>
        <begin position="23"/>
        <end position="96"/>
    </location>
</feature>
<dbReference type="Proteomes" id="UP001176468">
    <property type="component" value="Unassembled WGS sequence"/>
</dbReference>
<protein>
    <submittedName>
        <fullName evidence="2">MaoC/PaaZ C-terminal domain-containing protein</fullName>
    </submittedName>
</protein>
<evidence type="ECO:0000313" key="2">
    <source>
        <dbReference type="EMBL" id="MDO7842290.1"/>
    </source>
</evidence>